<evidence type="ECO:0000313" key="4">
    <source>
        <dbReference type="Proteomes" id="UP001439008"/>
    </source>
</evidence>
<comment type="caution">
    <text evidence="3">The sequence shown here is derived from an EMBL/GenBank/DDBJ whole genome shotgun (WGS) entry which is preliminary data.</text>
</comment>
<evidence type="ECO:0000259" key="2">
    <source>
        <dbReference type="Pfam" id="PF16491"/>
    </source>
</evidence>
<feature type="transmembrane region" description="Helical" evidence="1">
    <location>
        <begin position="183"/>
        <end position="203"/>
    </location>
</feature>
<reference evidence="3 4" key="1">
    <citation type="journal article" date="2024" name="BMC Biol.">
        <title>Comparative genomics of Ascetosporea gives new insight into the evolutionary basis for animal parasitism in Rhizaria.</title>
        <authorList>
            <person name="Hiltunen Thoren M."/>
            <person name="Onut-Brannstrom I."/>
            <person name="Alfjorden A."/>
            <person name="Peckova H."/>
            <person name="Swords F."/>
            <person name="Hooper C."/>
            <person name="Holzer A.S."/>
            <person name="Bass D."/>
            <person name="Burki F."/>
        </authorList>
    </citation>
    <scope>NUCLEOTIDE SEQUENCE [LARGE SCALE GENOMIC DNA]</scope>
    <source>
        <strain evidence="3">20-A016</strain>
    </source>
</reference>
<feature type="transmembrane region" description="Helical" evidence="1">
    <location>
        <begin position="6"/>
        <end position="23"/>
    </location>
</feature>
<dbReference type="Proteomes" id="UP001439008">
    <property type="component" value="Unassembled WGS sequence"/>
</dbReference>
<evidence type="ECO:0000313" key="3">
    <source>
        <dbReference type="EMBL" id="MES1918350.1"/>
    </source>
</evidence>
<feature type="non-terminal residue" evidence="3">
    <location>
        <position position="238"/>
    </location>
</feature>
<dbReference type="Pfam" id="PF16491">
    <property type="entry name" value="Peptidase_M48_N"/>
    <property type="match status" value="1"/>
</dbReference>
<dbReference type="InterPro" id="IPR032456">
    <property type="entry name" value="Peptidase_M48_N"/>
</dbReference>
<keyword evidence="4" id="KW-1185">Reference proteome</keyword>
<accession>A0ABV2AF87</accession>
<evidence type="ECO:0000256" key="1">
    <source>
        <dbReference type="SAM" id="Phobius"/>
    </source>
</evidence>
<proteinExistence type="predicted"/>
<protein>
    <recommendedName>
        <fullName evidence="2">CAAX prenyl protease 1 N-terminal domain-containing protein</fullName>
    </recommendedName>
</protein>
<gene>
    <name evidence="3" type="ORF">MHBO_000329</name>
</gene>
<feature type="domain" description="CAAX prenyl protease 1 N-terminal" evidence="2">
    <location>
        <begin position="28"/>
        <end position="210"/>
    </location>
</feature>
<dbReference type="EMBL" id="JBDODL010000046">
    <property type="protein sequence ID" value="MES1918350.1"/>
    <property type="molecule type" value="Genomic_DNA"/>
</dbReference>
<organism evidence="3 4">
    <name type="scientific">Bonamia ostreae</name>
    <dbReference type="NCBI Taxonomy" id="126728"/>
    <lineage>
        <taxon>Eukaryota</taxon>
        <taxon>Sar</taxon>
        <taxon>Rhizaria</taxon>
        <taxon>Endomyxa</taxon>
        <taxon>Ascetosporea</taxon>
        <taxon>Haplosporida</taxon>
        <taxon>Bonamia</taxon>
    </lineage>
</organism>
<feature type="transmembrane region" description="Helical" evidence="1">
    <location>
        <begin position="104"/>
        <end position="122"/>
    </location>
</feature>
<keyword evidence="1" id="KW-1133">Transmembrane helix</keyword>
<name>A0ABV2AF87_9EUKA</name>
<keyword evidence="1" id="KW-0812">Transmembrane</keyword>
<dbReference type="PANTHER" id="PTHR10120">
    <property type="entry name" value="CAAX PRENYL PROTEASE 1"/>
    <property type="match status" value="1"/>
</dbReference>
<keyword evidence="1" id="KW-0472">Membrane</keyword>
<sequence length="238" mass="27720">MDYYAMAIFLTTIMFVLEIYIQWRQNSVHKIKKPPAHLQGYVTQEKFSTTQNYNLDKSNFRIAKIFFEFLTSIYFFRNVHRFYLASKELAFSLRSEDSIFHSHGLLTAAILAASLIVVLQVIDIPFDIYYNFILEEAHGFNKMTVLLYVTDSVKTLFLKLFIGVPLLLAFLFIVEFMGPSFPIIAWAFMVIVKVVLMLLYPYLIQPCFNRISILQEGKLKLGIESLAEAVEYPMKKIF</sequence>
<feature type="transmembrane region" description="Helical" evidence="1">
    <location>
        <begin position="156"/>
        <end position="177"/>
    </location>
</feature>